<feature type="transmembrane region" description="Helical" evidence="1">
    <location>
        <begin position="364"/>
        <end position="381"/>
    </location>
</feature>
<keyword evidence="1" id="KW-1133">Transmembrane helix</keyword>
<dbReference type="InterPro" id="IPR005240">
    <property type="entry name" value="DUF389"/>
</dbReference>
<protein>
    <submittedName>
        <fullName evidence="2">DUF389 domain-containing protein</fullName>
    </submittedName>
</protein>
<keyword evidence="1" id="KW-0812">Transmembrane</keyword>
<evidence type="ECO:0000256" key="1">
    <source>
        <dbReference type="SAM" id="Phobius"/>
    </source>
</evidence>
<gene>
    <name evidence="2" type="ORF">QTN89_11355</name>
</gene>
<dbReference type="Proteomes" id="UP001239462">
    <property type="component" value="Unassembled WGS sequence"/>
</dbReference>
<comment type="caution">
    <text evidence="2">The sequence shown here is derived from an EMBL/GenBank/DDBJ whole genome shotgun (WGS) entry which is preliminary data.</text>
</comment>
<feature type="transmembrane region" description="Helical" evidence="1">
    <location>
        <begin position="425"/>
        <end position="449"/>
    </location>
</feature>
<feature type="transmembrane region" description="Helical" evidence="1">
    <location>
        <begin position="393"/>
        <end position="419"/>
    </location>
</feature>
<sequence>MSVTILIHSEEHVRNAAEWGTVFAESLDAPIQPIAVGNDCEVLRRHAESILDAKFKRQNQGSTKVLALEQDLDQILDCCSEIGSRVLVILHADQHESWQKQLFEKSTFPVVWLCPAAAPPVDESHLVGGFEANVKETNRLSMRLLGMRPSTWASHSLPPIDLELAQRIDLVRRAFDRQGSHPETLVLVPIESIDRSDVVYRTGQLLLDHDFGTSVLLVRDGQSIVPNLVTRFRRWTDSITPPLTRSQRLALQEDLESGSNPSWEFLGLISASSTLAAFGLLQNSAAVIIGAMLIAPLMTPIMGAGQAITLGNRPLFKTAFCAIGLGFVGALCSSILFGAFVLLFDRPDLSPEKATEMWARCNPSPIDFCVGLVGGMAAAYARTRSHLSSALAGAAIAAALVPPISTAGLQLVFGIWAPISEGRPVIGPLLVVFINVLTIMIGSSFVLWLRGMRVRSQKDRRRQDRWESRAIVVLILVILLVLVAVLNAKLPS</sequence>
<keyword evidence="3" id="KW-1185">Reference proteome</keyword>
<accession>A0ABT7PIF2</accession>
<feature type="transmembrane region" description="Helical" evidence="1">
    <location>
        <begin position="470"/>
        <end position="488"/>
    </location>
</feature>
<reference evidence="2 3" key="1">
    <citation type="submission" date="2023-06" db="EMBL/GenBank/DDBJ databases">
        <title>Roseiconus lacunae JC819 isolated from Gulf of Mannar region, Tamil Nadu.</title>
        <authorList>
            <person name="Pk S."/>
            <person name="Ch S."/>
            <person name="Ch V.R."/>
        </authorList>
    </citation>
    <scope>NUCLEOTIDE SEQUENCE [LARGE SCALE GENOMIC DNA]</scope>
    <source>
        <strain evidence="2 3">JC819</strain>
    </source>
</reference>
<dbReference type="Pfam" id="PF04087">
    <property type="entry name" value="DUF389"/>
    <property type="match status" value="1"/>
</dbReference>
<proteinExistence type="predicted"/>
<dbReference type="PANTHER" id="PTHR20992:SF9">
    <property type="entry name" value="AT15442P-RELATED"/>
    <property type="match status" value="1"/>
</dbReference>
<dbReference type="RefSeq" id="WP_149496108.1">
    <property type="nucleotide sequence ID" value="NZ_JASZZN010000007.1"/>
</dbReference>
<evidence type="ECO:0000313" key="2">
    <source>
        <dbReference type="EMBL" id="MDM4016031.1"/>
    </source>
</evidence>
<keyword evidence="1" id="KW-0472">Membrane</keyword>
<evidence type="ECO:0000313" key="3">
    <source>
        <dbReference type="Proteomes" id="UP001239462"/>
    </source>
</evidence>
<organism evidence="2 3">
    <name type="scientific">Roseiconus lacunae</name>
    <dbReference type="NCBI Taxonomy" id="2605694"/>
    <lineage>
        <taxon>Bacteria</taxon>
        <taxon>Pseudomonadati</taxon>
        <taxon>Planctomycetota</taxon>
        <taxon>Planctomycetia</taxon>
        <taxon>Pirellulales</taxon>
        <taxon>Pirellulaceae</taxon>
        <taxon>Roseiconus</taxon>
    </lineage>
</organism>
<dbReference type="EMBL" id="JASZZN010000007">
    <property type="protein sequence ID" value="MDM4016031.1"/>
    <property type="molecule type" value="Genomic_DNA"/>
</dbReference>
<name>A0ABT7PIF2_9BACT</name>
<feature type="transmembrane region" description="Helical" evidence="1">
    <location>
        <begin position="319"/>
        <end position="344"/>
    </location>
</feature>
<dbReference type="PANTHER" id="PTHR20992">
    <property type="entry name" value="AT15442P-RELATED"/>
    <property type="match status" value="1"/>
</dbReference>